<gene>
    <name evidence="7" type="ORF">GII30_09155</name>
</gene>
<dbReference type="GO" id="GO:0016887">
    <property type="term" value="F:ATP hydrolysis activity"/>
    <property type="evidence" value="ECO:0007669"/>
    <property type="project" value="InterPro"/>
</dbReference>
<dbReference type="InterPro" id="IPR003593">
    <property type="entry name" value="AAA+_ATPase"/>
</dbReference>
<name>A0A857KWR3_9ACTN</name>
<dbReference type="GO" id="GO:0005886">
    <property type="term" value="C:plasma membrane"/>
    <property type="evidence" value="ECO:0007669"/>
    <property type="project" value="UniProtKB-SubCell"/>
</dbReference>
<sequence>MAHHDPSTTEAPSLRTLWKYLRFATAGEGSRYLGAGTLLLVAATAETLSVFVLADIINGTLAATTFADVAVLAAVWLGITVASTAADYTGQLTALGVSERVVLRLRDNLFAHTQRLSVAAHRRYGVGDLVTRHSDDLDAVEHLLGSGLLQLAVATMNVVGLAVVAFVMNWQVAVVALAAIPALWWASAWFARRQTSATRHERLANSDIAVAVTTALTGHETAVAYNQQAREHRDLHLRGKAWMAARLAQSRVELGFGSVLGVGEVLVTLAIAITGAWQVRAGNLSVGELLALTGYLALLYPKMQEIADTRLSMAAATVSAERVLAVLAELPGDTDRADAQPLRTGGTVEIRDVTVHRDHGPVLDGVSLTLEPGRIVALTGPSGAGKSTLAALLTRFVRPDSGTITVAGTDIGGVTAQSLREHLTLLPQQVTLKAGTIADNIAYGRPRATTADVIDAAIAADADRFIRALPDGYGTRLTEDGLTLSGGQRRRLAIARAILRDSPVLILDEPTTGLDDASAQRILEPLRRLAAGRTTLLITHDDAVAAIADDVVHLQNGRLSPVARAGHSDPVCGDPVCAGSGTTWR</sequence>
<dbReference type="SMART" id="SM00382">
    <property type="entry name" value="AAA"/>
    <property type="match status" value="1"/>
</dbReference>
<dbReference type="GO" id="GO:0005524">
    <property type="term" value="F:ATP binding"/>
    <property type="evidence" value="ECO:0007669"/>
    <property type="project" value="UniProtKB-KW"/>
</dbReference>
<organism evidence="7">
    <name type="scientific">Gordonia amarae</name>
    <dbReference type="NCBI Taxonomy" id="36821"/>
    <lineage>
        <taxon>Bacteria</taxon>
        <taxon>Bacillati</taxon>
        <taxon>Actinomycetota</taxon>
        <taxon>Actinomycetes</taxon>
        <taxon>Mycobacteriales</taxon>
        <taxon>Gordoniaceae</taxon>
        <taxon>Gordonia</taxon>
    </lineage>
</organism>
<accession>A0A857KWR3</accession>
<evidence type="ECO:0000256" key="5">
    <source>
        <dbReference type="ARBA" id="ARBA00022989"/>
    </source>
</evidence>
<dbReference type="Pfam" id="PF00664">
    <property type="entry name" value="ABC_membrane"/>
    <property type="match status" value="1"/>
</dbReference>
<dbReference type="InterPro" id="IPR011527">
    <property type="entry name" value="ABC1_TM_dom"/>
</dbReference>
<keyword evidence="6" id="KW-0472">Membrane</keyword>
<dbReference type="InterPro" id="IPR039421">
    <property type="entry name" value="Type_1_exporter"/>
</dbReference>
<keyword evidence="2" id="KW-0812">Transmembrane</keyword>
<dbReference type="PANTHER" id="PTHR43394">
    <property type="entry name" value="ATP-DEPENDENT PERMEASE MDL1, MITOCHONDRIAL"/>
    <property type="match status" value="1"/>
</dbReference>
<dbReference type="GO" id="GO:0015421">
    <property type="term" value="F:ABC-type oligopeptide transporter activity"/>
    <property type="evidence" value="ECO:0007669"/>
    <property type="project" value="TreeGrafter"/>
</dbReference>
<reference evidence="7" key="1">
    <citation type="journal article" date="2021" name="Nat. Microbiol.">
        <title>Cocultivation of an ultrasmall environmental parasitic bacterium with lytic ability against bacteria associated with wastewater foams.</title>
        <authorList>
            <person name="Batinovic S."/>
            <person name="Rose J.J.A."/>
            <person name="Ratcliffe J."/>
            <person name="Seviour R.J."/>
            <person name="Petrovski S."/>
        </authorList>
    </citation>
    <scope>NUCLEOTIDE SEQUENCE</scope>
    <source>
        <strain evidence="7">CON44</strain>
    </source>
</reference>
<dbReference type="InterPro" id="IPR003439">
    <property type="entry name" value="ABC_transporter-like_ATP-bd"/>
</dbReference>
<dbReference type="PROSITE" id="PS50893">
    <property type="entry name" value="ABC_TRANSPORTER_2"/>
    <property type="match status" value="1"/>
</dbReference>
<proteinExistence type="predicted"/>
<dbReference type="SUPFAM" id="SSF52540">
    <property type="entry name" value="P-loop containing nucleoside triphosphate hydrolases"/>
    <property type="match status" value="1"/>
</dbReference>
<keyword evidence="4 7" id="KW-0067">ATP-binding</keyword>
<protein>
    <submittedName>
        <fullName evidence="7">ATP-binding cassette domain-containing protein</fullName>
    </submittedName>
</protein>
<evidence type="ECO:0000256" key="4">
    <source>
        <dbReference type="ARBA" id="ARBA00022840"/>
    </source>
</evidence>
<dbReference type="InterPro" id="IPR017871">
    <property type="entry name" value="ABC_transporter-like_CS"/>
</dbReference>
<dbReference type="AlphaFoldDB" id="A0A857KWR3"/>
<dbReference type="PROSITE" id="PS50929">
    <property type="entry name" value="ABC_TM1F"/>
    <property type="match status" value="1"/>
</dbReference>
<keyword evidence="3" id="KW-0547">Nucleotide-binding</keyword>
<dbReference type="Gene3D" id="1.20.1560.10">
    <property type="entry name" value="ABC transporter type 1, transmembrane domain"/>
    <property type="match status" value="1"/>
</dbReference>
<keyword evidence="5" id="KW-1133">Transmembrane helix</keyword>
<dbReference type="SUPFAM" id="SSF90123">
    <property type="entry name" value="ABC transporter transmembrane region"/>
    <property type="match status" value="1"/>
</dbReference>
<evidence type="ECO:0000256" key="3">
    <source>
        <dbReference type="ARBA" id="ARBA00022741"/>
    </source>
</evidence>
<dbReference type="Pfam" id="PF00005">
    <property type="entry name" value="ABC_tran"/>
    <property type="match status" value="1"/>
</dbReference>
<dbReference type="InterPro" id="IPR027417">
    <property type="entry name" value="P-loop_NTPase"/>
</dbReference>
<dbReference type="EMBL" id="CP045810">
    <property type="protein sequence ID" value="QHN39310.1"/>
    <property type="molecule type" value="Genomic_DNA"/>
</dbReference>
<evidence type="ECO:0000256" key="6">
    <source>
        <dbReference type="ARBA" id="ARBA00023136"/>
    </source>
</evidence>
<dbReference type="InterPro" id="IPR036640">
    <property type="entry name" value="ABC1_TM_sf"/>
</dbReference>
<comment type="subcellular location">
    <subcellularLocation>
        <location evidence="1">Cell membrane</location>
        <topology evidence="1">Multi-pass membrane protein</topology>
    </subcellularLocation>
</comment>
<dbReference type="PROSITE" id="PS00211">
    <property type="entry name" value="ABC_TRANSPORTER_1"/>
    <property type="match status" value="1"/>
</dbReference>
<dbReference type="PANTHER" id="PTHR43394:SF1">
    <property type="entry name" value="ATP-BINDING CASSETTE SUB-FAMILY B MEMBER 10, MITOCHONDRIAL"/>
    <property type="match status" value="1"/>
</dbReference>
<dbReference type="RefSeq" id="WP_005184913.1">
    <property type="nucleotide sequence ID" value="NZ_CP045804.1"/>
</dbReference>
<evidence type="ECO:0000256" key="2">
    <source>
        <dbReference type="ARBA" id="ARBA00022692"/>
    </source>
</evidence>
<dbReference type="Gene3D" id="3.40.50.300">
    <property type="entry name" value="P-loop containing nucleotide triphosphate hydrolases"/>
    <property type="match status" value="1"/>
</dbReference>
<evidence type="ECO:0000313" key="7">
    <source>
        <dbReference type="EMBL" id="QHN39310.1"/>
    </source>
</evidence>
<evidence type="ECO:0000256" key="1">
    <source>
        <dbReference type="ARBA" id="ARBA00004651"/>
    </source>
</evidence>